<dbReference type="RefSeq" id="WP_068770928.1">
    <property type="nucleotide sequence ID" value="NZ_CP109796.1"/>
</dbReference>
<dbReference type="PANTHER" id="PTHR46566">
    <property type="entry name" value="1-PHOSPHOFRUCTOKINASE-RELATED"/>
    <property type="match status" value="1"/>
</dbReference>
<dbReference type="InterPro" id="IPR017583">
    <property type="entry name" value="Tagatose/fructose_Pkinase"/>
</dbReference>
<sequence length="312" mass="32644">MILTLTGNLLAERTLEFDAWRPGKTQRARHASFQVGGKGVNVSKMLARLGAPTTALCFAGGAPGDECAAWLRGSGIGHRIFRTDAATRTGTVVRAPGQPETTFLGPDAAPDAEALAACAAWLDARLPDAQTALALCGSFPGWDAAGGEVLRATLARWAAAGRLFVDAYGPPLTWAVGQPAGLIKINRDELIQLAGAGGAARPTAELLAETRRRHPAVRRWIISDGPREVWFAEAGDAPPASLLPPPVREISPTGSGDVLLACILHSLLINREKSLAKTLSFALPYSAANAASPGVADFDLNQLPNPRSVSTP</sequence>
<keyword evidence="9" id="KW-1185">Reference proteome</keyword>
<dbReference type="SUPFAM" id="SSF53613">
    <property type="entry name" value="Ribokinase-like"/>
    <property type="match status" value="1"/>
</dbReference>
<proteinExistence type="inferred from homology"/>
<gene>
    <name evidence="8" type="ORF">AW736_14720</name>
</gene>
<dbReference type="InterPro" id="IPR002173">
    <property type="entry name" value="Carboh/pur_kinase_PfkB_CS"/>
</dbReference>
<keyword evidence="4" id="KW-0418">Kinase</keyword>
<dbReference type="STRING" id="1184151.AW736_14720"/>
<dbReference type="Proteomes" id="UP000078486">
    <property type="component" value="Unassembled WGS sequence"/>
</dbReference>
<dbReference type="OrthoDB" id="9801219at2"/>
<dbReference type="Pfam" id="PF00294">
    <property type="entry name" value="PfkB"/>
    <property type="match status" value="1"/>
</dbReference>
<keyword evidence="3" id="KW-0547">Nucleotide-binding</keyword>
<evidence type="ECO:0000259" key="7">
    <source>
        <dbReference type="Pfam" id="PF00294"/>
    </source>
</evidence>
<dbReference type="AlphaFoldDB" id="A0A178IJ21"/>
<dbReference type="GO" id="GO:0005524">
    <property type="term" value="F:ATP binding"/>
    <property type="evidence" value="ECO:0007669"/>
    <property type="project" value="UniProtKB-KW"/>
</dbReference>
<dbReference type="PANTHER" id="PTHR46566:SF2">
    <property type="entry name" value="ATP-DEPENDENT 6-PHOSPHOFRUCTOKINASE ISOZYME 2"/>
    <property type="match status" value="1"/>
</dbReference>
<feature type="domain" description="Carbohydrate kinase PfkB" evidence="7">
    <location>
        <begin position="22"/>
        <end position="297"/>
    </location>
</feature>
<dbReference type="GO" id="GO:0016773">
    <property type="term" value="F:phosphotransferase activity, alcohol group as acceptor"/>
    <property type="evidence" value="ECO:0007669"/>
    <property type="project" value="InterPro"/>
</dbReference>
<reference evidence="8 9" key="1">
    <citation type="submission" date="2016-01" db="EMBL/GenBank/DDBJ databases">
        <title>High potential of lignocellulose degradation of a new Verrucomicrobia species.</title>
        <authorList>
            <person name="Wang Y."/>
            <person name="Shi Y."/>
            <person name="Qiu Z."/>
            <person name="Liu S."/>
            <person name="Yang H."/>
        </authorList>
    </citation>
    <scope>NUCLEOTIDE SEQUENCE [LARGE SCALE GENOMIC DNA]</scope>
    <source>
        <strain evidence="8 9">TSB47</strain>
    </source>
</reference>
<evidence type="ECO:0000313" key="9">
    <source>
        <dbReference type="Proteomes" id="UP000078486"/>
    </source>
</evidence>
<dbReference type="EMBL" id="LRRQ01000104">
    <property type="protein sequence ID" value="OAM89116.1"/>
    <property type="molecule type" value="Genomic_DNA"/>
</dbReference>
<dbReference type="PIRSF" id="PIRSF000535">
    <property type="entry name" value="1PFK/6PFK/LacC"/>
    <property type="match status" value="1"/>
</dbReference>
<comment type="similarity">
    <text evidence="1">Belongs to the carbohydrate kinase PfkB family.</text>
</comment>
<dbReference type="InterPro" id="IPR011611">
    <property type="entry name" value="PfkB_dom"/>
</dbReference>
<dbReference type="GO" id="GO:0016301">
    <property type="term" value="F:kinase activity"/>
    <property type="evidence" value="ECO:0007669"/>
    <property type="project" value="UniProtKB-KW"/>
</dbReference>
<evidence type="ECO:0000256" key="2">
    <source>
        <dbReference type="ARBA" id="ARBA00022679"/>
    </source>
</evidence>
<evidence type="ECO:0000256" key="5">
    <source>
        <dbReference type="ARBA" id="ARBA00022840"/>
    </source>
</evidence>
<comment type="caution">
    <text evidence="8">The sequence shown here is derived from an EMBL/GenBank/DDBJ whole genome shotgun (WGS) entry which is preliminary data.</text>
</comment>
<dbReference type="PROSITE" id="PS00583">
    <property type="entry name" value="PFKB_KINASES_1"/>
    <property type="match status" value="1"/>
</dbReference>
<protein>
    <recommendedName>
        <fullName evidence="7">Carbohydrate kinase PfkB domain-containing protein</fullName>
    </recommendedName>
</protein>
<keyword evidence="2 6" id="KW-0808">Transferase</keyword>
<keyword evidence="5" id="KW-0067">ATP-binding</keyword>
<dbReference type="Gene3D" id="3.40.1190.20">
    <property type="match status" value="1"/>
</dbReference>
<evidence type="ECO:0000256" key="6">
    <source>
        <dbReference type="PIRNR" id="PIRNR000535"/>
    </source>
</evidence>
<organism evidence="8 9">
    <name type="scientific">Termitidicoccus mucosus</name>
    <dbReference type="NCBI Taxonomy" id="1184151"/>
    <lineage>
        <taxon>Bacteria</taxon>
        <taxon>Pseudomonadati</taxon>
        <taxon>Verrucomicrobiota</taxon>
        <taxon>Opitutia</taxon>
        <taxon>Opitutales</taxon>
        <taxon>Opitutaceae</taxon>
        <taxon>Termitidicoccus</taxon>
    </lineage>
</organism>
<name>A0A178IJ21_9BACT</name>
<accession>A0A178IJ21</accession>
<evidence type="ECO:0000313" key="8">
    <source>
        <dbReference type="EMBL" id="OAM89116.1"/>
    </source>
</evidence>
<evidence type="ECO:0000256" key="4">
    <source>
        <dbReference type="ARBA" id="ARBA00022777"/>
    </source>
</evidence>
<dbReference type="InterPro" id="IPR029056">
    <property type="entry name" value="Ribokinase-like"/>
</dbReference>
<evidence type="ECO:0000256" key="3">
    <source>
        <dbReference type="ARBA" id="ARBA00022741"/>
    </source>
</evidence>
<evidence type="ECO:0000256" key="1">
    <source>
        <dbReference type="ARBA" id="ARBA00010688"/>
    </source>
</evidence>
<dbReference type="GO" id="GO:0005975">
    <property type="term" value="P:carbohydrate metabolic process"/>
    <property type="evidence" value="ECO:0007669"/>
    <property type="project" value="InterPro"/>
</dbReference>